<dbReference type="GO" id="GO:0008658">
    <property type="term" value="F:penicillin binding"/>
    <property type="evidence" value="ECO:0007669"/>
    <property type="project" value="InterPro"/>
</dbReference>
<dbReference type="Pfam" id="PF03793">
    <property type="entry name" value="PASTA"/>
    <property type="match status" value="1"/>
</dbReference>
<dbReference type="Gene3D" id="3.90.1310.10">
    <property type="entry name" value="Penicillin-binding protein 2a (Domain 2)"/>
    <property type="match status" value="1"/>
</dbReference>
<keyword evidence="2" id="KW-0378">Hydrolase</keyword>
<protein>
    <recommendedName>
        <fullName evidence="6">PASTA domain-containing protein</fullName>
    </recommendedName>
</protein>
<dbReference type="GO" id="GO:0071555">
    <property type="term" value="P:cell wall organization"/>
    <property type="evidence" value="ECO:0007669"/>
    <property type="project" value="TreeGrafter"/>
</dbReference>
<evidence type="ECO:0000256" key="4">
    <source>
        <dbReference type="SAM" id="MobiDB-lite"/>
    </source>
</evidence>
<dbReference type="GO" id="GO:0004180">
    <property type="term" value="F:carboxypeptidase activity"/>
    <property type="evidence" value="ECO:0007669"/>
    <property type="project" value="UniProtKB-KW"/>
</dbReference>
<dbReference type="OrthoDB" id="9770103at2"/>
<keyword evidence="8" id="KW-1185">Reference proteome</keyword>
<keyword evidence="2" id="KW-0121">Carboxypeptidase</keyword>
<keyword evidence="5" id="KW-0812">Transmembrane</keyword>
<organism evidence="7 8">
    <name type="scientific">Alkalispirochaeta sphaeroplastigenens</name>
    <dbReference type="NCBI Taxonomy" id="1187066"/>
    <lineage>
        <taxon>Bacteria</taxon>
        <taxon>Pseudomonadati</taxon>
        <taxon>Spirochaetota</taxon>
        <taxon>Spirochaetia</taxon>
        <taxon>Spirochaetales</taxon>
        <taxon>Spirochaetaceae</taxon>
        <taxon>Alkalispirochaeta</taxon>
    </lineage>
</organism>
<evidence type="ECO:0000313" key="8">
    <source>
        <dbReference type="Proteomes" id="UP000237350"/>
    </source>
</evidence>
<dbReference type="SUPFAM" id="SSF54184">
    <property type="entry name" value="Penicillin-binding protein 2x (pbp-2x), c-terminal domain"/>
    <property type="match status" value="1"/>
</dbReference>
<dbReference type="EMBL" id="LPWH01000068">
    <property type="protein sequence ID" value="POR01144.1"/>
    <property type="molecule type" value="Genomic_DNA"/>
</dbReference>
<dbReference type="InterPro" id="IPR036138">
    <property type="entry name" value="PBP_dimer_sf"/>
</dbReference>
<evidence type="ECO:0000256" key="3">
    <source>
        <dbReference type="ARBA" id="ARBA00023136"/>
    </source>
</evidence>
<dbReference type="PANTHER" id="PTHR30627">
    <property type="entry name" value="PEPTIDOGLYCAN D,D-TRANSPEPTIDASE"/>
    <property type="match status" value="1"/>
</dbReference>
<feature type="transmembrane region" description="Helical" evidence="5">
    <location>
        <begin position="21"/>
        <end position="40"/>
    </location>
</feature>
<dbReference type="InterPro" id="IPR001460">
    <property type="entry name" value="PCN-bd_Tpept"/>
</dbReference>
<evidence type="ECO:0000256" key="2">
    <source>
        <dbReference type="ARBA" id="ARBA00022645"/>
    </source>
</evidence>
<evidence type="ECO:0000313" key="7">
    <source>
        <dbReference type="EMBL" id="POR01144.1"/>
    </source>
</evidence>
<evidence type="ECO:0000259" key="6">
    <source>
        <dbReference type="PROSITE" id="PS51178"/>
    </source>
</evidence>
<comment type="caution">
    <text evidence="7">The sequence shown here is derived from an EMBL/GenBank/DDBJ whole genome shotgun (WGS) entry which is preliminary data.</text>
</comment>
<dbReference type="AlphaFoldDB" id="A0A2S4JNP1"/>
<proteinExistence type="predicted"/>
<dbReference type="PANTHER" id="PTHR30627:SF1">
    <property type="entry name" value="PEPTIDOGLYCAN D,D-TRANSPEPTIDASE FTSI"/>
    <property type="match status" value="1"/>
</dbReference>
<dbReference type="PROSITE" id="PS51178">
    <property type="entry name" value="PASTA"/>
    <property type="match status" value="1"/>
</dbReference>
<dbReference type="SMART" id="SM00740">
    <property type="entry name" value="PASTA"/>
    <property type="match status" value="1"/>
</dbReference>
<dbReference type="Pfam" id="PF00905">
    <property type="entry name" value="Transpeptidase"/>
    <property type="match status" value="1"/>
</dbReference>
<accession>A0A2S4JNP1</accession>
<gene>
    <name evidence="7" type="ORF">AU468_08655</name>
</gene>
<comment type="subcellular location">
    <subcellularLocation>
        <location evidence="1">Membrane</location>
    </subcellularLocation>
</comment>
<dbReference type="InterPro" id="IPR005543">
    <property type="entry name" value="PASTA_dom"/>
</dbReference>
<dbReference type="CDD" id="cd06575">
    <property type="entry name" value="PASTA_Pbp2x-like_2"/>
    <property type="match status" value="1"/>
</dbReference>
<dbReference type="Gene3D" id="3.40.710.10">
    <property type="entry name" value="DD-peptidase/beta-lactamase superfamily"/>
    <property type="match status" value="1"/>
</dbReference>
<dbReference type="RefSeq" id="WP_146049454.1">
    <property type="nucleotide sequence ID" value="NZ_LPWH01000068.1"/>
</dbReference>
<sequence>MAVEFHRSNPKRARENRNSRTKITTFAVILIWLVLIVQYGNIMIPGTPAAARSSAPLFERGPILDRRGRILAIQTNLDTITAWRPHVRDLNETARILGDILDQDHRLIAERLVASPGFVTIERTITPSQSRRIRAELKQGNLRGIHLQPDLGRSYPEGETAAAVIGYSGVDNVGLAGIEYMFSEHLLPPGLAADQQGSSMGNQVFLTLDLAIQTAADDLGKRLLSDHQADAVMILVAEAKTGALLAMSSQPSFNPNTFHSYSREARKNPAISRIYEPGSVFKVYSMASFLELGGITPESRFDASRAYSTRDGGFRITDIASYGMIGPREVIQYSSNVGAAFASEAVEEGPFYTMLSAFGFGSPTRVELNGEERGLLAPPDRWSGRSKPTLAIGQEVGVTALQMVTAATPLANEGILLRPRIVDRIVSPSGEVIQRFGRDPIRQVLSPATVDLMLSYMESATSPGGTARRIRLEGVSVAAKTGTAEVFDPRQGGYSDTHFLASTLALVPARDPQLIVYLVIDHPRGEYLGGRIAAPAVGELLNFLAPYYGIPRENDTPLDHSGRIVIRPNPLPEVRDTMPDLSGLPLRSVLPLLGRDDLVVTIDGSGYVVGQRPPPGTPLGEGAEITLELE</sequence>
<dbReference type="InterPro" id="IPR050515">
    <property type="entry name" value="Beta-lactam/transpept"/>
</dbReference>
<dbReference type="SUPFAM" id="SSF56601">
    <property type="entry name" value="beta-lactamase/transpeptidase-like"/>
    <property type="match status" value="1"/>
</dbReference>
<keyword evidence="3 5" id="KW-0472">Membrane</keyword>
<evidence type="ECO:0000256" key="1">
    <source>
        <dbReference type="ARBA" id="ARBA00004370"/>
    </source>
</evidence>
<dbReference type="InterPro" id="IPR005311">
    <property type="entry name" value="PBP_dimer"/>
</dbReference>
<feature type="domain" description="PASTA" evidence="6">
    <location>
        <begin position="572"/>
        <end position="630"/>
    </location>
</feature>
<dbReference type="SUPFAM" id="SSF56519">
    <property type="entry name" value="Penicillin binding protein dimerisation domain"/>
    <property type="match status" value="1"/>
</dbReference>
<keyword evidence="2" id="KW-0645">Protease</keyword>
<keyword evidence="5" id="KW-1133">Transmembrane helix</keyword>
<dbReference type="Proteomes" id="UP000237350">
    <property type="component" value="Unassembled WGS sequence"/>
</dbReference>
<reference evidence="8" key="1">
    <citation type="submission" date="2015-12" db="EMBL/GenBank/DDBJ databases">
        <authorList>
            <person name="Lodha T.D."/>
            <person name="Chintalapati S."/>
            <person name="Chintalapati V.R."/>
            <person name="Sravanthi T."/>
        </authorList>
    </citation>
    <scope>NUCLEOTIDE SEQUENCE [LARGE SCALE GENOMIC DNA]</scope>
    <source>
        <strain evidence="8">JC133</strain>
    </source>
</reference>
<dbReference type="Pfam" id="PF03717">
    <property type="entry name" value="PBP_dimer"/>
    <property type="match status" value="1"/>
</dbReference>
<dbReference type="Gene3D" id="3.30.450.330">
    <property type="match status" value="1"/>
</dbReference>
<feature type="region of interest" description="Disordered" evidence="4">
    <location>
        <begin position="611"/>
        <end position="630"/>
    </location>
</feature>
<dbReference type="InterPro" id="IPR012338">
    <property type="entry name" value="Beta-lactam/transpept-like"/>
</dbReference>
<evidence type="ECO:0000256" key="5">
    <source>
        <dbReference type="SAM" id="Phobius"/>
    </source>
</evidence>
<name>A0A2S4JNP1_9SPIO</name>
<dbReference type="GO" id="GO:0005886">
    <property type="term" value="C:plasma membrane"/>
    <property type="evidence" value="ECO:0007669"/>
    <property type="project" value="TreeGrafter"/>
</dbReference>